<feature type="transmembrane region" description="Helical" evidence="8">
    <location>
        <begin position="244"/>
        <end position="265"/>
    </location>
</feature>
<feature type="transmembrane region" description="Helical" evidence="8">
    <location>
        <begin position="125"/>
        <end position="142"/>
    </location>
</feature>
<evidence type="ECO:0000256" key="2">
    <source>
        <dbReference type="ARBA" id="ARBA00007935"/>
    </source>
</evidence>
<name>A0ABP8VMX5_9MICO</name>
<protein>
    <submittedName>
        <fullName evidence="9">Iron chelate uptake ABC transporter family permease subunit</fullName>
    </submittedName>
</protein>
<sequence length="339" mass="34455">MLRVGTWLSIPIRRRTLVVAGILALALLVACVLTLTQGSLGIPLAQLPSAVVDPPDARTAFVLNILRGPRLVVAVGTGAALGISGCLFQTVTRNPLGSPDVIGLGSGASAGAAAAAFLLPGVVPTPVGALIGAVLAMALVYVGTGRGFASPSRMILVGIGVSAMAVAFVQFVSTRVGQQQATTLAAYISGTLADRSWNQGAIIWVALLVLVPCALVLGRRLDLVEMGDELADALGARTSQTRSLVILVAIGLSTASVAVAGPISFVALTAPQVARRLARAPGASIPLSALMGSVLMLTADLLVQLGAFGYQLPVGLLTALVGGVYLGYLLLREWKKGTV</sequence>
<feature type="transmembrane region" description="Helical" evidence="8">
    <location>
        <begin position="101"/>
        <end position="119"/>
    </location>
</feature>
<dbReference type="Gene3D" id="1.10.3470.10">
    <property type="entry name" value="ABC transporter involved in vitamin B12 uptake, BtuC"/>
    <property type="match status" value="1"/>
</dbReference>
<evidence type="ECO:0000256" key="6">
    <source>
        <dbReference type="ARBA" id="ARBA00022989"/>
    </source>
</evidence>
<dbReference type="PANTHER" id="PTHR30472">
    <property type="entry name" value="FERRIC ENTEROBACTIN TRANSPORT SYSTEM PERMEASE PROTEIN"/>
    <property type="match status" value="1"/>
</dbReference>
<dbReference type="SUPFAM" id="SSF81345">
    <property type="entry name" value="ABC transporter involved in vitamin B12 uptake, BtuC"/>
    <property type="match status" value="1"/>
</dbReference>
<dbReference type="InterPro" id="IPR037294">
    <property type="entry name" value="ABC_BtuC-like"/>
</dbReference>
<feature type="transmembrane region" description="Helical" evidence="8">
    <location>
        <begin position="71"/>
        <end position="89"/>
    </location>
</feature>
<dbReference type="InterPro" id="IPR000522">
    <property type="entry name" value="ABC_transptr_permease_BtuC"/>
</dbReference>
<evidence type="ECO:0000313" key="10">
    <source>
        <dbReference type="Proteomes" id="UP001501295"/>
    </source>
</evidence>
<dbReference type="PANTHER" id="PTHR30472:SF24">
    <property type="entry name" value="FERRIC ENTEROBACTIN TRANSPORT SYSTEM PERMEASE PROTEIN FEPG"/>
    <property type="match status" value="1"/>
</dbReference>
<evidence type="ECO:0000256" key="7">
    <source>
        <dbReference type="ARBA" id="ARBA00023136"/>
    </source>
</evidence>
<comment type="caution">
    <text evidence="9">The sequence shown here is derived from an EMBL/GenBank/DDBJ whole genome shotgun (WGS) entry which is preliminary data.</text>
</comment>
<evidence type="ECO:0000256" key="3">
    <source>
        <dbReference type="ARBA" id="ARBA00022448"/>
    </source>
</evidence>
<evidence type="ECO:0000256" key="8">
    <source>
        <dbReference type="SAM" id="Phobius"/>
    </source>
</evidence>
<dbReference type="PROSITE" id="PS51257">
    <property type="entry name" value="PROKAR_LIPOPROTEIN"/>
    <property type="match status" value="1"/>
</dbReference>
<keyword evidence="6 8" id="KW-1133">Transmembrane helix</keyword>
<reference evidence="10" key="1">
    <citation type="journal article" date="2019" name="Int. J. Syst. Evol. Microbiol.">
        <title>The Global Catalogue of Microorganisms (GCM) 10K type strain sequencing project: providing services to taxonomists for standard genome sequencing and annotation.</title>
        <authorList>
            <consortium name="The Broad Institute Genomics Platform"/>
            <consortium name="The Broad Institute Genome Sequencing Center for Infectious Disease"/>
            <person name="Wu L."/>
            <person name="Ma J."/>
        </authorList>
    </citation>
    <scope>NUCLEOTIDE SEQUENCE [LARGE SCALE GENOMIC DNA]</scope>
    <source>
        <strain evidence="10">JCM 18956</strain>
    </source>
</reference>
<comment type="similarity">
    <text evidence="2">Belongs to the binding-protein-dependent transport system permease family. FecCD subfamily.</text>
</comment>
<gene>
    <name evidence="9" type="ORF">GCM10025780_03870</name>
</gene>
<dbReference type="EMBL" id="BAABLM010000001">
    <property type="protein sequence ID" value="GAA4665659.1"/>
    <property type="molecule type" value="Genomic_DNA"/>
</dbReference>
<evidence type="ECO:0000256" key="4">
    <source>
        <dbReference type="ARBA" id="ARBA00022475"/>
    </source>
</evidence>
<comment type="subcellular location">
    <subcellularLocation>
        <location evidence="1">Cell membrane</location>
        <topology evidence="1">Multi-pass membrane protein</topology>
    </subcellularLocation>
</comment>
<keyword evidence="5 8" id="KW-0812">Transmembrane</keyword>
<evidence type="ECO:0000256" key="1">
    <source>
        <dbReference type="ARBA" id="ARBA00004651"/>
    </source>
</evidence>
<proteinExistence type="inferred from homology"/>
<feature type="transmembrane region" description="Helical" evidence="8">
    <location>
        <begin position="310"/>
        <end position="331"/>
    </location>
</feature>
<organism evidence="9 10">
    <name type="scientific">Frondihabitans cladoniiphilus</name>
    <dbReference type="NCBI Taxonomy" id="715785"/>
    <lineage>
        <taxon>Bacteria</taxon>
        <taxon>Bacillati</taxon>
        <taxon>Actinomycetota</taxon>
        <taxon>Actinomycetes</taxon>
        <taxon>Micrococcales</taxon>
        <taxon>Microbacteriaceae</taxon>
        <taxon>Frondihabitans</taxon>
    </lineage>
</organism>
<feature type="transmembrane region" description="Helical" evidence="8">
    <location>
        <begin position="154"/>
        <end position="173"/>
    </location>
</feature>
<keyword evidence="4" id="KW-1003">Cell membrane</keyword>
<dbReference type="CDD" id="cd06550">
    <property type="entry name" value="TM_ABC_iron-siderophores_like"/>
    <property type="match status" value="1"/>
</dbReference>
<keyword evidence="10" id="KW-1185">Reference proteome</keyword>
<dbReference type="Pfam" id="PF01032">
    <property type="entry name" value="FecCD"/>
    <property type="match status" value="1"/>
</dbReference>
<evidence type="ECO:0000313" key="9">
    <source>
        <dbReference type="EMBL" id="GAA4665659.1"/>
    </source>
</evidence>
<feature type="transmembrane region" description="Helical" evidence="8">
    <location>
        <begin position="201"/>
        <end position="218"/>
    </location>
</feature>
<keyword evidence="3" id="KW-0813">Transport</keyword>
<evidence type="ECO:0000256" key="5">
    <source>
        <dbReference type="ARBA" id="ARBA00022692"/>
    </source>
</evidence>
<accession>A0ABP8VMX5</accession>
<keyword evidence="7 8" id="KW-0472">Membrane</keyword>
<dbReference type="Proteomes" id="UP001501295">
    <property type="component" value="Unassembled WGS sequence"/>
</dbReference>